<sequence>MSRHILYTIETIEPVIISTYRDDVNSNETLPYITGSSVRGVIIDRLIKAGKNNDIKFLLDGSVLFSNLYPYKNEIYFIPAPISLFYDEDDDLKVYDFSCGRQKKDRRYKSLPSECFVHVSDDILSIYTPEMREYFHHQRRLKVEEAVKSYSNVFRYGAIKEGETFYGDVYCNDDYIEIVKGLMSDGDNVFLGRGKYAGYGMCKINIKGIFKDSYEYMHEVYGLDWESIEEGKPLRMTFLSNAILYDRYGRNTVKIDNELVSYLLKVDTEIIDAYFSTEIVGGFNNKWGMNLPQSNAIKAGSTFVLRSSQKPDINRLYKLMDEGVGERREEGFGRLIFNPNHKEELEKEKIKWERKRYRDNELPDMSEEERKNVEVILKRIWHERIKRKIISYIASLAFDGGDISNSQLNNLRLQLHKRRFGNGSELYDEINNYFKGLNKKYLDQYEKTFIGLKKARVKEFIDDICGKSENQFTNLLGVEKVKIKDISPSLSEEELTGFKVILIDKVLERLYRKNKGGE</sequence>
<dbReference type="GO" id="GO:0051607">
    <property type="term" value="P:defense response to virus"/>
    <property type="evidence" value="ECO:0007669"/>
    <property type="project" value="UniProtKB-KW"/>
</dbReference>
<dbReference type="Proteomes" id="UP000322976">
    <property type="component" value="Unassembled WGS sequence"/>
</dbReference>
<evidence type="ECO:0000313" key="3">
    <source>
        <dbReference type="EMBL" id="TZE82168.1"/>
    </source>
</evidence>
<dbReference type="Pfam" id="PF03787">
    <property type="entry name" value="RAMPs"/>
    <property type="match status" value="1"/>
</dbReference>
<keyword evidence="1" id="KW-0051">Antiviral defense</keyword>
<evidence type="ECO:0000256" key="1">
    <source>
        <dbReference type="ARBA" id="ARBA00023118"/>
    </source>
</evidence>
<evidence type="ECO:0000313" key="4">
    <source>
        <dbReference type="Proteomes" id="UP000322976"/>
    </source>
</evidence>
<proteinExistence type="predicted"/>
<feature type="domain" description="CRISPR type III-associated protein" evidence="2">
    <location>
        <begin position="8"/>
        <end position="201"/>
    </location>
</feature>
<name>A0A5D8QG05_9THEO</name>
<accession>A0A5D8QG05</accession>
<evidence type="ECO:0000259" key="2">
    <source>
        <dbReference type="Pfam" id="PF03787"/>
    </source>
</evidence>
<gene>
    <name evidence="3" type="ORF">FWJ32_06670</name>
</gene>
<keyword evidence="4" id="KW-1185">Reference proteome</keyword>
<dbReference type="InterPro" id="IPR005537">
    <property type="entry name" value="RAMP_III_fam"/>
</dbReference>
<organism evidence="3 4">
    <name type="scientific">Calorimonas adulescens</name>
    <dbReference type="NCBI Taxonomy" id="2606906"/>
    <lineage>
        <taxon>Bacteria</taxon>
        <taxon>Bacillati</taxon>
        <taxon>Bacillota</taxon>
        <taxon>Clostridia</taxon>
        <taxon>Thermoanaerobacterales</taxon>
        <taxon>Thermoanaerobacteraceae</taxon>
        <taxon>Calorimonas</taxon>
    </lineage>
</organism>
<protein>
    <recommendedName>
        <fullName evidence="2">CRISPR type III-associated protein domain-containing protein</fullName>
    </recommendedName>
</protein>
<reference evidence="3 4" key="1">
    <citation type="submission" date="2019-08" db="EMBL/GenBank/DDBJ databases">
        <title>Calorimonas adulescens gen. nov., sp. nov., an anaerobic thermophilic bacterium from Sakhalin hot spring.</title>
        <authorList>
            <person name="Khomyakova M.A."/>
            <person name="Merkel A.Y."/>
            <person name="Novikov A."/>
            <person name="Bonch-Osmolovskaya E.A."/>
            <person name="Slobodkin A.I."/>
        </authorList>
    </citation>
    <scope>NUCLEOTIDE SEQUENCE [LARGE SCALE GENOMIC DNA]</scope>
    <source>
        <strain evidence="3 4">A05MB</strain>
    </source>
</reference>
<comment type="caution">
    <text evidence="3">The sequence shown here is derived from an EMBL/GenBank/DDBJ whole genome shotgun (WGS) entry which is preliminary data.</text>
</comment>
<dbReference type="RefSeq" id="WP_149545185.1">
    <property type="nucleotide sequence ID" value="NZ_VTPS01000008.1"/>
</dbReference>
<dbReference type="AlphaFoldDB" id="A0A5D8QG05"/>
<dbReference type="EMBL" id="VTPS01000008">
    <property type="protein sequence ID" value="TZE82168.1"/>
    <property type="molecule type" value="Genomic_DNA"/>
</dbReference>